<dbReference type="EMBL" id="BAABFB010000040">
    <property type="protein sequence ID" value="GAA4479511.1"/>
    <property type="molecule type" value="Genomic_DNA"/>
</dbReference>
<gene>
    <name evidence="1" type="ORF">GCM10023094_24780</name>
</gene>
<evidence type="ECO:0000313" key="1">
    <source>
        <dbReference type="EMBL" id="GAA4479511.1"/>
    </source>
</evidence>
<accession>A0ABP8P3W8</accession>
<dbReference type="Proteomes" id="UP001501183">
    <property type="component" value="Unassembled WGS sequence"/>
</dbReference>
<proteinExistence type="predicted"/>
<sequence length="59" mass="6043">MVADAIKRRNLALEYAPLLPVFNSALDRHGSALALPSTGEAAMRADLGVVAEVLAAAGP</sequence>
<protein>
    <submittedName>
        <fullName evidence="1">Uncharacterized protein</fullName>
    </submittedName>
</protein>
<dbReference type="RefSeq" id="WP_345345219.1">
    <property type="nucleotide sequence ID" value="NZ_BAABFB010000040.1"/>
</dbReference>
<evidence type="ECO:0000313" key="2">
    <source>
        <dbReference type="Proteomes" id="UP001501183"/>
    </source>
</evidence>
<keyword evidence="2" id="KW-1185">Reference proteome</keyword>
<comment type="caution">
    <text evidence="1">The sequence shown here is derived from an EMBL/GenBank/DDBJ whole genome shotgun (WGS) entry which is preliminary data.</text>
</comment>
<name>A0ABP8P3W8_9NOCA</name>
<organism evidence="1 2">
    <name type="scientific">Rhodococcus olei</name>
    <dbReference type="NCBI Taxonomy" id="2161675"/>
    <lineage>
        <taxon>Bacteria</taxon>
        <taxon>Bacillati</taxon>
        <taxon>Actinomycetota</taxon>
        <taxon>Actinomycetes</taxon>
        <taxon>Mycobacteriales</taxon>
        <taxon>Nocardiaceae</taxon>
        <taxon>Rhodococcus</taxon>
    </lineage>
</organism>
<reference evidence="2" key="1">
    <citation type="journal article" date="2019" name="Int. J. Syst. Evol. Microbiol.">
        <title>The Global Catalogue of Microorganisms (GCM) 10K type strain sequencing project: providing services to taxonomists for standard genome sequencing and annotation.</title>
        <authorList>
            <consortium name="The Broad Institute Genomics Platform"/>
            <consortium name="The Broad Institute Genome Sequencing Center for Infectious Disease"/>
            <person name="Wu L."/>
            <person name="Ma J."/>
        </authorList>
    </citation>
    <scope>NUCLEOTIDE SEQUENCE [LARGE SCALE GENOMIC DNA]</scope>
    <source>
        <strain evidence="2">JCM 32206</strain>
    </source>
</reference>